<name>A0A6A3NJD7_9STRA</name>
<evidence type="ECO:0000259" key="12">
    <source>
        <dbReference type="PROSITE" id="PS50042"/>
    </source>
</evidence>
<evidence type="ECO:0000256" key="8">
    <source>
        <dbReference type="ARBA" id="ARBA00023303"/>
    </source>
</evidence>
<dbReference type="InterPro" id="IPR014710">
    <property type="entry name" value="RmlC-like_jellyroll"/>
</dbReference>
<evidence type="ECO:0000256" key="2">
    <source>
        <dbReference type="ARBA" id="ARBA00022448"/>
    </source>
</evidence>
<feature type="compositionally biased region" description="Basic and acidic residues" evidence="9">
    <location>
        <begin position="2020"/>
        <end position="2029"/>
    </location>
</feature>
<keyword evidence="11" id="KW-0732">Signal</keyword>
<feature type="compositionally biased region" description="Polar residues" evidence="9">
    <location>
        <begin position="1913"/>
        <end position="1929"/>
    </location>
</feature>
<proteinExistence type="predicted"/>
<dbReference type="Pfam" id="PF00520">
    <property type="entry name" value="Ion_trans"/>
    <property type="match status" value="2"/>
</dbReference>
<comment type="subcellular location">
    <subcellularLocation>
        <location evidence="1">Membrane</location>
        <topology evidence="1">Multi-pass membrane protein</topology>
    </subcellularLocation>
</comment>
<evidence type="ECO:0000313" key="14">
    <source>
        <dbReference type="Proteomes" id="UP000435112"/>
    </source>
</evidence>
<feature type="transmembrane region" description="Helical" evidence="10">
    <location>
        <begin position="32"/>
        <end position="53"/>
    </location>
</feature>
<dbReference type="EMBL" id="QXFU01000201">
    <property type="protein sequence ID" value="KAE9040507.1"/>
    <property type="molecule type" value="Genomic_DNA"/>
</dbReference>
<feature type="transmembrane region" description="Helical" evidence="10">
    <location>
        <begin position="1380"/>
        <end position="1399"/>
    </location>
</feature>
<sequence length="2029" mass="230592">MWEQSLLLCLLLEAFLLPYLLAFQPEVVGGISMFFVFIIACEFVFTVDIYVQARMGYYSDGNLIRDKKRTIRRYIRSWHFALDVIAIVPVQILVIGFPRVVAKLLFVKLLRWSRLPHLVSSLDEFYAKQFVVLKLLKVLASTLYLAHVLACIRYSFGEDTSQNNPWLPASSLHHLPLHRHYLAALFWSVGIMTGLFEGELPRHNAEFLFTILVALCGFSMFTTLCATIFVISKCESGNTEAVGARINQLVHVLSFHHVPENQQTQAIDYLKRYYTDAESTDRETAKILCPSIANDIQVELLKATIAEVSIFGGCSDQFIVAMTSLLEMIAVPAQTTLFTVGDHGNAMYVVHSGVLAIIVKSVTVREIRKGACFGELYVFSKLPCMATITTTTYAILYKLSRFHCERVLEGYPDCASVIAVHVRAMFKLLNITCVYFGISYIEGFDPNENEAWICPTSLCLHRLNATHLENCNGTKFAEDINRDKLEGITAMEYFRSLYYAVGVLASPGKTVEPTSDRQLVAALVLMLGGFLISAIVVDNVQKRFTASAFEQKQFFETSTRIQLFLRRQKVPLAIHHRVKSFLDYWWSSHRGAVIRELLADLPRSMRLELRRSICMPVLQTLALLQGVHSVRDKLEEILVENAEFILYGQGETVYRHGDYVTGMFFLLEGEVCVVKVGGPPSEVPRGGFFGIAALTQKERGEGYTEHVSANRGCILLFVSREQLQAMEAIFPALKTELLALDQRLLNNKLAGLNVNNYQEVDNQIEVPSRVFLHKIISGSRNLSAIVYDPDSAFILMWETWVFMVMTTQWVLVIFQACFPLQGGHRDADALMIFLEISFVLDMYIRSRLGYYEYGNKIMNPQRIKREYLKSGAFVSDIVALLPLYAINWKLPVQERWDLVNINKLLRLFKVPRQLHALETRYLKRTTELRLFKLLYYTFMLSHFLGCIWFNFASKVAFPSFATSSTDKQTAFGDNPWLPPQRLENGSHMLQYMASLYWSFGLMSSSGESEYPQTTAQCIFSVVTMTSGVFLFAYVIGNFTDIIELTSSESREFNVKMGAVRHMLEHFKMPTALQERVKTFLLFKRFHTISQEHLLGQCLPPSLLTDIRLVYLKPMIEKVDFLAGMETSITRMLVSQFTQVLVSRGEFVVKFGDSGSDMFFIFTGIVDVLLPSRIANRPKTTFKAVANVLINRKEDGDSAPSQVGPVMTDIGKSWQQSRAQEEMKKVAEISAGSYFGENALFTDGQRDAYILAQTSCILYRLSRESLELVFDRYPKWKQKVLRIANINREQARLLRLSREEQRRGMITASGKVLSRSDIVNERAESLKQKRSHTPLQYSDNASYKHTSVKLMRILNRFVFKPLLKLFDGFIHGVAVQSNFHLFWVRFIVWCTTYVAIMVPYELTMDSMNRKTVAAAFVNTGGLLCQAAFILDVWFSWHVHGSPESMELYDQKLRSVYMRERIVWDILAAIPFYDFLSVYDCSSWFKLLRCIKFFNLGSYLAELNRRSVATEATRFWHVWMIYLLVIYWAACAYLAVSMEVGFGEEWEGWLPSQELVITDPKNASSEQLTLRLLRGLFFAMVAFVKKAYCPEPETAPIYAFHIGMSFVGLIVMSYVIGELASLFISYIGLEVNYRKNFIAVELYVTRLRLTERLKARTYVFMTSFWSSHAGVNYEDLLAEMPRDIRTACVLHVSKKPLTWFIMKVVTPICWEGGHSIDALTRSLAERLRFESYPRDEHVVTEGSIVRAMYFVMKGHLNMHSRLLLDHPVGLRSGGYFGERGLLGCSVSAYTVHTVRACDLLSLSSEAFAQVLQEHPFSRLALKICDRAYKYLKGQHLASCSRNDMEEHWGEALLLALQAVGTKTQPAPSSILESTEKPAHVEETASSTEITAISSFRIDTAASPDKITETERSFQRKNSVSSSATVEDSQAVHNTHSEFEELSAHLSTMSKALNTAHGCFEAFAPLLHIMLSTDPLEWNASFNSPSVTTQPNALDTRVKATYTRRGSSFTTEQGKPVPFISHNDGDGHFDAH</sequence>
<feature type="transmembrane region" description="Helical" evidence="10">
    <location>
        <begin position="1513"/>
        <end position="1534"/>
    </location>
</feature>
<feature type="domain" description="Cyclic nucleotide-binding" evidence="12">
    <location>
        <begin position="1721"/>
        <end position="1809"/>
    </location>
</feature>
<feature type="transmembrane region" description="Helical" evidence="10">
    <location>
        <begin position="138"/>
        <end position="157"/>
    </location>
</feature>
<reference evidence="13 14" key="1">
    <citation type="submission" date="2018-09" db="EMBL/GenBank/DDBJ databases">
        <title>Genomic investigation of the strawberry pathogen Phytophthora fragariae indicates pathogenicity is determined by transcriptional variation in three key races.</title>
        <authorList>
            <person name="Adams T.M."/>
            <person name="Armitage A.D."/>
            <person name="Sobczyk M.K."/>
            <person name="Bates H.J."/>
            <person name="Dunwell J.M."/>
            <person name="Nellist C.F."/>
            <person name="Harrison R.J."/>
        </authorList>
    </citation>
    <scope>NUCLEOTIDE SEQUENCE [LARGE SCALE GENOMIC DNA]</scope>
    <source>
        <strain evidence="13 14">SCRP324</strain>
    </source>
</reference>
<dbReference type="GO" id="GO:0044877">
    <property type="term" value="F:protein-containing complex binding"/>
    <property type="evidence" value="ECO:0007669"/>
    <property type="project" value="TreeGrafter"/>
</dbReference>
<keyword evidence="2" id="KW-0813">Transport</keyword>
<feature type="transmembrane region" description="Helical" evidence="10">
    <location>
        <begin position="519"/>
        <end position="537"/>
    </location>
</feature>
<feature type="transmembrane region" description="Helical" evidence="10">
    <location>
        <begin position="800"/>
        <end position="821"/>
    </location>
</feature>
<feature type="chain" id="PRO_5025446398" description="Cyclic nucleotide-binding domain-containing protein" evidence="11">
    <location>
        <begin position="23"/>
        <end position="2029"/>
    </location>
</feature>
<comment type="caution">
    <text evidence="13">The sequence shown here is derived from an EMBL/GenBank/DDBJ whole genome shotgun (WGS) entry which is preliminary data.</text>
</comment>
<dbReference type="SUPFAM" id="SSF81324">
    <property type="entry name" value="Voltage-gated potassium channels"/>
    <property type="match status" value="3"/>
</dbReference>
<dbReference type="InterPro" id="IPR005821">
    <property type="entry name" value="Ion_trans_dom"/>
</dbReference>
<evidence type="ECO:0000256" key="5">
    <source>
        <dbReference type="ARBA" id="ARBA00023065"/>
    </source>
</evidence>
<feature type="transmembrane region" description="Helical" evidence="10">
    <location>
        <begin position="1411"/>
        <end position="1435"/>
    </location>
</feature>
<dbReference type="Gene3D" id="2.60.120.10">
    <property type="entry name" value="Jelly Rolls"/>
    <property type="match status" value="4"/>
</dbReference>
<keyword evidence="6 10" id="KW-0472">Membrane</keyword>
<feature type="compositionally biased region" description="Polar residues" evidence="9">
    <location>
        <begin position="2001"/>
        <end position="2010"/>
    </location>
</feature>
<evidence type="ECO:0000313" key="13">
    <source>
        <dbReference type="EMBL" id="KAE9040507.1"/>
    </source>
</evidence>
<feature type="domain" description="Cyclic nucleotide-binding" evidence="12">
    <location>
        <begin position="1120"/>
        <end position="1269"/>
    </location>
</feature>
<feature type="signal peptide" evidence="11">
    <location>
        <begin position="1"/>
        <end position="22"/>
    </location>
</feature>
<evidence type="ECO:0000256" key="7">
    <source>
        <dbReference type="ARBA" id="ARBA00023286"/>
    </source>
</evidence>
<feature type="transmembrane region" description="Helical" evidence="10">
    <location>
        <begin position="177"/>
        <end position="196"/>
    </location>
</feature>
<feature type="transmembrane region" description="Helical" evidence="10">
    <location>
        <begin position="208"/>
        <end position="231"/>
    </location>
</feature>
<feature type="transmembrane region" description="Helical" evidence="10">
    <location>
        <begin position="827"/>
        <end position="846"/>
    </location>
</feature>
<evidence type="ECO:0000256" key="6">
    <source>
        <dbReference type="ARBA" id="ARBA00023136"/>
    </source>
</evidence>
<feature type="transmembrane region" description="Helical" evidence="10">
    <location>
        <begin position="933"/>
        <end position="951"/>
    </location>
</feature>
<feature type="transmembrane region" description="Helical" evidence="10">
    <location>
        <begin position="1460"/>
        <end position="1477"/>
    </location>
</feature>
<dbReference type="PROSITE" id="PS00888">
    <property type="entry name" value="CNMP_BINDING_1"/>
    <property type="match status" value="1"/>
</dbReference>
<feature type="region of interest" description="Disordered" evidence="9">
    <location>
        <begin position="1903"/>
        <end position="1929"/>
    </location>
</feature>
<dbReference type="Gene3D" id="1.10.287.70">
    <property type="match status" value="3"/>
</dbReference>
<evidence type="ECO:0000256" key="4">
    <source>
        <dbReference type="ARBA" id="ARBA00022989"/>
    </source>
</evidence>
<feature type="domain" description="Cyclic nucleotide-binding" evidence="12">
    <location>
        <begin position="310"/>
        <end position="408"/>
    </location>
</feature>
<dbReference type="PANTHER" id="PTHR45638">
    <property type="entry name" value="CYCLIC NUCLEOTIDE-GATED CATION CHANNEL SUBUNIT A"/>
    <property type="match status" value="1"/>
</dbReference>
<dbReference type="Pfam" id="PF00027">
    <property type="entry name" value="cNMP_binding"/>
    <property type="match status" value="4"/>
</dbReference>
<dbReference type="InterPro" id="IPR018490">
    <property type="entry name" value="cNMP-bd_dom_sf"/>
</dbReference>
<protein>
    <recommendedName>
        <fullName evidence="12">Cyclic nucleotide-binding domain-containing protein</fullName>
    </recommendedName>
</protein>
<keyword evidence="8" id="KW-0407">Ion channel</keyword>
<dbReference type="GO" id="GO:0005221">
    <property type="term" value="F:intracellularly cyclic nucleotide-activated monoatomic cation channel activity"/>
    <property type="evidence" value="ECO:0007669"/>
    <property type="project" value="InterPro"/>
</dbReference>
<dbReference type="InterPro" id="IPR050866">
    <property type="entry name" value="CNG_cation_channel"/>
</dbReference>
<feature type="transmembrane region" description="Helical" evidence="10">
    <location>
        <begin position="74"/>
        <end position="97"/>
    </location>
</feature>
<feature type="transmembrane region" description="Helical" evidence="10">
    <location>
        <begin position="1566"/>
        <end position="1583"/>
    </location>
</feature>
<gene>
    <name evidence="13" type="ORF">PR002_g4921</name>
</gene>
<dbReference type="Gene3D" id="1.10.287.630">
    <property type="entry name" value="Helix hairpin bin"/>
    <property type="match status" value="2"/>
</dbReference>
<dbReference type="SUPFAM" id="SSF51206">
    <property type="entry name" value="cAMP-binding domain-like"/>
    <property type="match status" value="4"/>
</dbReference>
<dbReference type="InterPro" id="IPR018488">
    <property type="entry name" value="cNMP-bd_CS"/>
</dbReference>
<keyword evidence="3 10" id="KW-0812">Transmembrane</keyword>
<evidence type="ECO:0000256" key="1">
    <source>
        <dbReference type="ARBA" id="ARBA00004141"/>
    </source>
</evidence>
<dbReference type="InterPro" id="IPR000595">
    <property type="entry name" value="cNMP-bd_dom"/>
</dbReference>
<feature type="region of interest" description="Disordered" evidence="9">
    <location>
        <begin position="2001"/>
        <end position="2029"/>
    </location>
</feature>
<evidence type="ECO:0000256" key="10">
    <source>
        <dbReference type="SAM" id="Phobius"/>
    </source>
</evidence>
<dbReference type="GO" id="GO:0016020">
    <property type="term" value="C:membrane"/>
    <property type="evidence" value="ECO:0007669"/>
    <property type="project" value="UniProtKB-SubCell"/>
</dbReference>
<dbReference type="SMART" id="SM00100">
    <property type="entry name" value="cNMP"/>
    <property type="match status" value="4"/>
</dbReference>
<feature type="transmembrane region" description="Helical" evidence="10">
    <location>
        <begin position="1595"/>
        <end position="1614"/>
    </location>
</feature>
<dbReference type="CDD" id="cd00038">
    <property type="entry name" value="CAP_ED"/>
    <property type="match status" value="4"/>
</dbReference>
<keyword evidence="7" id="KW-1071">Ligand-gated ion channel</keyword>
<dbReference type="PROSITE" id="PS50042">
    <property type="entry name" value="CNMP_BINDING_3"/>
    <property type="match status" value="4"/>
</dbReference>
<dbReference type="Proteomes" id="UP000435112">
    <property type="component" value="Unassembled WGS sequence"/>
</dbReference>
<dbReference type="PANTHER" id="PTHR45638:SF11">
    <property type="entry name" value="CYCLIC NUCLEOTIDE-GATED CATION CHANNEL SUBUNIT A"/>
    <property type="match status" value="1"/>
</dbReference>
<feature type="domain" description="Cyclic nucleotide-binding" evidence="12">
    <location>
        <begin position="638"/>
        <end position="726"/>
    </location>
</feature>
<keyword evidence="4 10" id="KW-1133">Transmembrane helix</keyword>
<keyword evidence="5" id="KW-0406">Ion transport</keyword>
<evidence type="ECO:0000256" key="11">
    <source>
        <dbReference type="SAM" id="SignalP"/>
    </source>
</evidence>
<organism evidence="13 14">
    <name type="scientific">Phytophthora rubi</name>
    <dbReference type="NCBI Taxonomy" id="129364"/>
    <lineage>
        <taxon>Eukaryota</taxon>
        <taxon>Sar</taxon>
        <taxon>Stramenopiles</taxon>
        <taxon>Oomycota</taxon>
        <taxon>Peronosporomycetes</taxon>
        <taxon>Peronosporales</taxon>
        <taxon>Peronosporaceae</taxon>
        <taxon>Phytophthora</taxon>
    </lineage>
</organism>
<evidence type="ECO:0000256" key="9">
    <source>
        <dbReference type="SAM" id="MobiDB-lite"/>
    </source>
</evidence>
<accession>A0A6A3NJD7</accession>
<dbReference type="OrthoDB" id="118333at2759"/>
<evidence type="ECO:0000256" key="3">
    <source>
        <dbReference type="ARBA" id="ARBA00022692"/>
    </source>
</evidence>